<organism evidence="2 3">
    <name type="scientific">Pleurodeles waltl</name>
    <name type="common">Iberian ribbed newt</name>
    <dbReference type="NCBI Taxonomy" id="8319"/>
    <lineage>
        <taxon>Eukaryota</taxon>
        <taxon>Metazoa</taxon>
        <taxon>Chordata</taxon>
        <taxon>Craniata</taxon>
        <taxon>Vertebrata</taxon>
        <taxon>Euteleostomi</taxon>
        <taxon>Amphibia</taxon>
        <taxon>Batrachia</taxon>
        <taxon>Caudata</taxon>
        <taxon>Salamandroidea</taxon>
        <taxon>Salamandridae</taxon>
        <taxon>Pleurodelinae</taxon>
        <taxon>Pleurodeles</taxon>
    </lineage>
</organism>
<dbReference type="Proteomes" id="UP001066276">
    <property type="component" value="Chromosome 2_1"/>
</dbReference>
<comment type="caution">
    <text evidence="2">The sequence shown here is derived from an EMBL/GenBank/DDBJ whole genome shotgun (WGS) entry which is preliminary data.</text>
</comment>
<evidence type="ECO:0000256" key="1">
    <source>
        <dbReference type="SAM" id="MobiDB-lite"/>
    </source>
</evidence>
<sequence>MDDMEQSQEGETQSTSIKAMLMYLKQGLAGIDAKVDHPTDYIDRLKDRVDDHDTRLDQEESQTSGLEDGRRREGERLLRMERVLELIRNKNKDLEARSRRNNLRILGVPKSTDMSCMDDYVLAQLQRQRHCVASGPRSETHCL</sequence>
<accession>A0AAV7VHV1</accession>
<feature type="region of interest" description="Disordered" evidence="1">
    <location>
        <begin position="51"/>
        <end position="74"/>
    </location>
</feature>
<reference evidence="2" key="1">
    <citation type="journal article" date="2022" name="bioRxiv">
        <title>Sequencing and chromosome-scale assembly of the giantPleurodeles waltlgenome.</title>
        <authorList>
            <person name="Brown T."/>
            <person name="Elewa A."/>
            <person name="Iarovenko S."/>
            <person name="Subramanian E."/>
            <person name="Araus A.J."/>
            <person name="Petzold A."/>
            <person name="Susuki M."/>
            <person name="Suzuki K.-i.T."/>
            <person name="Hayashi T."/>
            <person name="Toyoda A."/>
            <person name="Oliveira C."/>
            <person name="Osipova E."/>
            <person name="Leigh N.D."/>
            <person name="Simon A."/>
            <person name="Yun M.H."/>
        </authorList>
    </citation>
    <scope>NUCLEOTIDE SEQUENCE</scope>
    <source>
        <strain evidence="2">20211129_DDA</strain>
        <tissue evidence="2">Liver</tissue>
    </source>
</reference>
<name>A0AAV7VHV1_PLEWA</name>
<keyword evidence="3" id="KW-1185">Reference proteome</keyword>
<gene>
    <name evidence="2" type="ORF">NDU88_003792</name>
</gene>
<evidence type="ECO:0000313" key="2">
    <source>
        <dbReference type="EMBL" id="KAJ1199961.1"/>
    </source>
</evidence>
<dbReference type="AlphaFoldDB" id="A0AAV7VHV1"/>
<dbReference type="EMBL" id="JANPWB010000003">
    <property type="protein sequence ID" value="KAJ1199961.1"/>
    <property type="molecule type" value="Genomic_DNA"/>
</dbReference>
<protein>
    <submittedName>
        <fullName evidence="2">Uncharacterized protein</fullName>
    </submittedName>
</protein>
<evidence type="ECO:0000313" key="3">
    <source>
        <dbReference type="Proteomes" id="UP001066276"/>
    </source>
</evidence>
<proteinExistence type="predicted"/>